<protein>
    <recommendedName>
        <fullName evidence="3">Teichoic acid biosynthesis protein</fullName>
    </recommendedName>
</protein>
<evidence type="ECO:0008006" key="3">
    <source>
        <dbReference type="Google" id="ProtNLM"/>
    </source>
</evidence>
<dbReference type="InterPro" id="IPR007554">
    <property type="entry name" value="Glycerophosphate_synth"/>
</dbReference>
<organism evidence="1 2">
    <name type="scientific">Gottfriedia luciferensis</name>
    <dbReference type="NCBI Taxonomy" id="178774"/>
    <lineage>
        <taxon>Bacteria</taxon>
        <taxon>Bacillati</taxon>
        <taxon>Bacillota</taxon>
        <taxon>Bacilli</taxon>
        <taxon>Bacillales</taxon>
        <taxon>Bacillaceae</taxon>
        <taxon>Gottfriedia</taxon>
    </lineage>
</organism>
<accession>A0ABX2ZK83</accession>
<sequence length="726" mass="86807">MQISIIIPFVKEEINQTLDCINSVKDQSIKQNQIELILFNTENEVLNEETEKTLTHQFNDLSVINTKLKPNDLNGKYVFIYDRKTKINKQLLEVLLRIADSGKYDCIFPTENTKKLEVKPVNMNDFTYSDLMSMNLMRTITLKDYFVKNKIQEFNYFELKYFQLRQYFTNKNIGTNDVLAIKNTEINDEYIHNQFQEINYLFVKIREESDKDLQKFAYSILIKQLIFLVDKKIFVDEIDEEIQIQLLELLQLIIKEVNLPETLKNIKLEGYKGFFAILNMNKYTEAISYMKLFRSKRYQYHTANKYSNYLEKHPGDPSEDLTWKMTKPLRIVKPAMRKVKGLIFKYLLLLIVSFYKLLYLNKVVWLVCERADQAEDNGYFFFKYCREQYPNRKIYYIIEKNSPHYDKVAKLGNIIHHSSFKHKIYTLLADVYVSAWTFSESGFPNPSKYFTSRFREQLKNKFQVCIQHGVIIHNISPYLSKKKYQQNLIIASSEFEKEIIMETLNYPSDEVEVTGLARFDNLHDAITKRQILIMPTWRRHLFKINKKQFSNSEYFKTYKKLISNKKFQDFISKENIQVKFYIHHQMQRFLENFIVEHPNIEFLLKKDAKVSDLLKESKLLLTDYSSVSSDFFYMNKPVVFYQFDPHKNHHAPTEQIKYSDLGIIVNNEEKLLDEIIKISNRDFTADQVYQQNSRKIFKYKDTNNSKRIFEAIETSYHNFKTKKNIK</sequence>
<dbReference type="Gene3D" id="3.40.50.12580">
    <property type="match status" value="1"/>
</dbReference>
<comment type="caution">
    <text evidence="1">The sequence shown here is derived from an EMBL/GenBank/DDBJ whole genome shotgun (WGS) entry which is preliminary data.</text>
</comment>
<name>A0ABX2ZK83_9BACI</name>
<dbReference type="Pfam" id="PF04464">
    <property type="entry name" value="Glyphos_transf"/>
    <property type="match status" value="1"/>
</dbReference>
<dbReference type="InterPro" id="IPR043148">
    <property type="entry name" value="TagF_C"/>
</dbReference>
<dbReference type="SUPFAM" id="SSF53756">
    <property type="entry name" value="UDP-Glycosyltransferase/glycogen phosphorylase"/>
    <property type="match status" value="1"/>
</dbReference>
<reference evidence="1 2" key="1">
    <citation type="submission" date="2016-07" db="EMBL/GenBank/DDBJ databases">
        <authorList>
            <person name="Townsley L."/>
            <person name="Shank E.A."/>
        </authorList>
    </citation>
    <scope>NUCLEOTIDE SEQUENCE [LARGE SCALE GENOMIC DNA]</scope>
    <source>
        <strain evidence="1 2">CH01</strain>
    </source>
</reference>
<evidence type="ECO:0000313" key="1">
    <source>
        <dbReference type="EMBL" id="ODG90088.1"/>
    </source>
</evidence>
<dbReference type="EMBL" id="MDKC01000036">
    <property type="protein sequence ID" value="ODG90088.1"/>
    <property type="molecule type" value="Genomic_DNA"/>
</dbReference>
<dbReference type="Proteomes" id="UP000094580">
    <property type="component" value="Unassembled WGS sequence"/>
</dbReference>
<proteinExistence type="predicted"/>
<evidence type="ECO:0000313" key="2">
    <source>
        <dbReference type="Proteomes" id="UP000094580"/>
    </source>
</evidence>
<dbReference type="RefSeq" id="WP_069035417.1">
    <property type="nucleotide sequence ID" value="NZ_MDKC01000036.1"/>
</dbReference>
<keyword evidence="2" id="KW-1185">Reference proteome</keyword>
<gene>
    <name evidence="1" type="ORF">BED47_14600</name>
</gene>